<dbReference type="InterPro" id="IPR011701">
    <property type="entry name" value="MFS"/>
</dbReference>
<dbReference type="Gene3D" id="1.20.1250.20">
    <property type="entry name" value="MFS general substrate transporter like domains"/>
    <property type="match status" value="1"/>
</dbReference>
<dbReference type="PANTHER" id="PTHR23513">
    <property type="entry name" value="INTEGRAL MEMBRANE EFFLUX PROTEIN-RELATED"/>
    <property type="match status" value="1"/>
</dbReference>
<dbReference type="EMBL" id="CP108110">
    <property type="protein sequence ID" value="WUQ87176.1"/>
    <property type="molecule type" value="Genomic_DNA"/>
</dbReference>
<dbReference type="Pfam" id="PF07690">
    <property type="entry name" value="MFS_1"/>
    <property type="match status" value="1"/>
</dbReference>
<dbReference type="SUPFAM" id="SSF103473">
    <property type="entry name" value="MFS general substrate transporter"/>
    <property type="match status" value="1"/>
</dbReference>
<dbReference type="RefSeq" id="WP_328957737.1">
    <property type="nucleotide sequence ID" value="NZ_CP108110.1"/>
</dbReference>
<reference evidence="8" key="1">
    <citation type="submission" date="2022-10" db="EMBL/GenBank/DDBJ databases">
        <title>The complete genomes of actinobacterial strains from the NBC collection.</title>
        <authorList>
            <person name="Joergensen T.S."/>
            <person name="Alvarez Arevalo M."/>
            <person name="Sterndorff E.B."/>
            <person name="Faurdal D."/>
            <person name="Vuksanovic O."/>
            <person name="Mourched A.-S."/>
            <person name="Charusanti P."/>
            <person name="Shaw S."/>
            <person name="Blin K."/>
            <person name="Weber T."/>
        </authorList>
    </citation>
    <scope>NUCLEOTIDE SEQUENCE</scope>
    <source>
        <strain evidence="8">NBC_00222</strain>
    </source>
</reference>
<feature type="transmembrane region" description="Helical" evidence="7">
    <location>
        <begin position="12"/>
        <end position="41"/>
    </location>
</feature>
<feature type="transmembrane region" description="Helical" evidence="7">
    <location>
        <begin position="223"/>
        <end position="248"/>
    </location>
</feature>
<feature type="transmembrane region" description="Helical" evidence="7">
    <location>
        <begin position="47"/>
        <end position="67"/>
    </location>
</feature>
<evidence type="ECO:0000256" key="4">
    <source>
        <dbReference type="ARBA" id="ARBA00022989"/>
    </source>
</evidence>
<keyword evidence="3 7" id="KW-0812">Transmembrane</keyword>
<evidence type="ECO:0000256" key="7">
    <source>
        <dbReference type="SAM" id="Phobius"/>
    </source>
</evidence>
<protein>
    <submittedName>
        <fullName evidence="8">MFS transporter</fullName>
    </submittedName>
</protein>
<evidence type="ECO:0000313" key="9">
    <source>
        <dbReference type="Proteomes" id="UP001432222"/>
    </source>
</evidence>
<accession>A0ABZ1U7L9</accession>
<feature type="transmembrane region" description="Helical" evidence="7">
    <location>
        <begin position="79"/>
        <end position="100"/>
    </location>
</feature>
<name>A0ABZ1U7L9_9ACTN</name>
<dbReference type="PANTHER" id="PTHR23513:SF6">
    <property type="entry name" value="MAJOR FACILITATOR SUPERFAMILY ASSOCIATED DOMAIN-CONTAINING PROTEIN"/>
    <property type="match status" value="1"/>
</dbReference>
<feature type="transmembrane region" description="Helical" evidence="7">
    <location>
        <begin position="356"/>
        <end position="375"/>
    </location>
</feature>
<evidence type="ECO:0000256" key="6">
    <source>
        <dbReference type="SAM" id="MobiDB-lite"/>
    </source>
</evidence>
<keyword evidence="2" id="KW-1003">Cell membrane</keyword>
<feature type="transmembrane region" description="Helical" evidence="7">
    <location>
        <begin position="164"/>
        <end position="188"/>
    </location>
</feature>
<feature type="region of interest" description="Disordered" evidence="6">
    <location>
        <begin position="408"/>
        <end position="428"/>
    </location>
</feature>
<dbReference type="CDD" id="cd06173">
    <property type="entry name" value="MFS_MefA_like"/>
    <property type="match status" value="1"/>
</dbReference>
<evidence type="ECO:0000256" key="5">
    <source>
        <dbReference type="ARBA" id="ARBA00023136"/>
    </source>
</evidence>
<feature type="transmembrane region" description="Helical" evidence="7">
    <location>
        <begin position="254"/>
        <end position="277"/>
    </location>
</feature>
<feature type="transmembrane region" description="Helical" evidence="7">
    <location>
        <begin position="381"/>
        <end position="401"/>
    </location>
</feature>
<evidence type="ECO:0000256" key="1">
    <source>
        <dbReference type="ARBA" id="ARBA00004651"/>
    </source>
</evidence>
<evidence type="ECO:0000313" key="8">
    <source>
        <dbReference type="EMBL" id="WUQ87176.1"/>
    </source>
</evidence>
<gene>
    <name evidence="8" type="ORF">OHA16_31990</name>
</gene>
<organism evidence="8 9">
    <name type="scientific">Kitasatospora purpeofusca</name>
    <dbReference type="NCBI Taxonomy" id="67352"/>
    <lineage>
        <taxon>Bacteria</taxon>
        <taxon>Bacillati</taxon>
        <taxon>Actinomycetota</taxon>
        <taxon>Actinomycetes</taxon>
        <taxon>Kitasatosporales</taxon>
        <taxon>Streptomycetaceae</taxon>
        <taxon>Kitasatospora</taxon>
    </lineage>
</organism>
<evidence type="ECO:0000256" key="3">
    <source>
        <dbReference type="ARBA" id="ARBA00022692"/>
    </source>
</evidence>
<feature type="transmembrane region" description="Helical" evidence="7">
    <location>
        <begin position="289"/>
        <end position="307"/>
    </location>
</feature>
<sequence length="428" mass="45513">MIHWRGIFEDRGFRGLFAATTVSAASVSVARIAVPLVAVLALDAGEFEVGLVSTFLTLPFLLVGLPAGVWVDRLRRRRILVLCQLARAVVLLTVPLSWWLDLLSIQQLYATVLVFGTCNVFYDVAYQSFLPGLVGRDRVLEGNAKLTGVQQVFAVGGPSLGGQAVALLTAPVSFVVTGAGLLVSAVCLARIRADEEQPVRGPESRMLKEIGAGLRLVRRSPRLLAIAGSSAWLNLTWYAAYTVMMVFLARTLDLSPALIGLFLSVSGAGGLLGSLLARRISERVGPGPAMWLVLCLGSPFALVLPLVGSGWTLWVAACADGVTAFMIVVHAINQVSCVQALTPDAYLGRINATMRFLTWSFMPVGSVLGGAAAGWLGTRRGLFVCAAAGCLAFLPILLSPLRTMREFPSSPESGHEAREEVGAIAGKR</sequence>
<evidence type="ECO:0000256" key="2">
    <source>
        <dbReference type="ARBA" id="ARBA00022475"/>
    </source>
</evidence>
<proteinExistence type="predicted"/>
<comment type="subcellular location">
    <subcellularLocation>
        <location evidence="1">Cell membrane</location>
        <topology evidence="1">Multi-pass membrane protein</topology>
    </subcellularLocation>
</comment>
<dbReference type="Proteomes" id="UP001432222">
    <property type="component" value="Chromosome"/>
</dbReference>
<feature type="transmembrane region" description="Helical" evidence="7">
    <location>
        <begin position="313"/>
        <end position="335"/>
    </location>
</feature>
<keyword evidence="4 7" id="KW-1133">Transmembrane helix</keyword>
<dbReference type="InterPro" id="IPR036259">
    <property type="entry name" value="MFS_trans_sf"/>
</dbReference>
<keyword evidence="9" id="KW-1185">Reference proteome</keyword>
<keyword evidence="5 7" id="KW-0472">Membrane</keyword>